<reference evidence="1" key="1">
    <citation type="journal article" date="2014" name="Front. Microbiol.">
        <title>High frequency of phylogenetically diverse reductive dehalogenase-homologous genes in deep subseafloor sedimentary metagenomes.</title>
        <authorList>
            <person name="Kawai M."/>
            <person name="Futagami T."/>
            <person name="Toyoda A."/>
            <person name="Takaki Y."/>
            <person name="Nishi S."/>
            <person name="Hori S."/>
            <person name="Arai W."/>
            <person name="Tsubouchi T."/>
            <person name="Morono Y."/>
            <person name="Uchiyama I."/>
            <person name="Ito T."/>
            <person name="Fujiyama A."/>
            <person name="Inagaki F."/>
            <person name="Takami H."/>
        </authorList>
    </citation>
    <scope>NUCLEOTIDE SEQUENCE</scope>
    <source>
        <strain evidence="1">Expedition CK06-06</strain>
    </source>
</reference>
<proteinExistence type="predicted"/>
<dbReference type="AlphaFoldDB" id="X1NK02"/>
<accession>X1NK02</accession>
<dbReference type="EMBL" id="BARV01025437">
    <property type="protein sequence ID" value="GAI44357.1"/>
    <property type="molecule type" value="Genomic_DNA"/>
</dbReference>
<sequence length="223" mass="25198">KAMKIDAYLVKKGSISKHLDDLDLEAIAYEIDSIATYETFADLLDVLQEIIEGTGFIRVGELDALDIYEIARIIEDENYVRYCGGDVKVGIGYELLDPLGEPNDLLGTVSFNYAFTTTPQAQFLVQGALSTLSGSYDILRTHELEITLGYNYLIAKRVTLFSSYSFSRQMWDGTPTDIHSLSLDLVLIPVEYARVTLGIQFRHEPYFLEWSQDIELLISMDLL</sequence>
<protein>
    <submittedName>
        <fullName evidence="1">Uncharacterized protein</fullName>
    </submittedName>
</protein>
<comment type="caution">
    <text evidence="1">The sequence shown here is derived from an EMBL/GenBank/DDBJ whole genome shotgun (WGS) entry which is preliminary data.</text>
</comment>
<evidence type="ECO:0000313" key="1">
    <source>
        <dbReference type="EMBL" id="GAI44357.1"/>
    </source>
</evidence>
<gene>
    <name evidence="1" type="ORF">S06H3_41306</name>
</gene>
<organism evidence="1">
    <name type="scientific">marine sediment metagenome</name>
    <dbReference type="NCBI Taxonomy" id="412755"/>
    <lineage>
        <taxon>unclassified sequences</taxon>
        <taxon>metagenomes</taxon>
        <taxon>ecological metagenomes</taxon>
    </lineage>
</organism>
<feature type="non-terminal residue" evidence="1">
    <location>
        <position position="1"/>
    </location>
</feature>
<name>X1NK02_9ZZZZ</name>